<proteinExistence type="inferred from homology"/>
<keyword evidence="8" id="KW-0505">Motor protein</keyword>
<dbReference type="InterPro" id="IPR019734">
    <property type="entry name" value="TPR_rpt"/>
</dbReference>
<dbReference type="InterPro" id="IPR011990">
    <property type="entry name" value="TPR-like_helical_dom_sf"/>
</dbReference>
<dbReference type="Gene3D" id="1.25.40.10">
    <property type="entry name" value="Tetratricopeptide repeat domain"/>
    <property type="match status" value="1"/>
</dbReference>
<evidence type="ECO:0000313" key="11">
    <source>
        <dbReference type="EMBL" id="KAK3284813.1"/>
    </source>
</evidence>
<comment type="caution">
    <text evidence="11">The sequence shown here is derived from an EMBL/GenBank/DDBJ whole genome shotgun (WGS) entry which is preliminary data.</text>
</comment>
<dbReference type="PANTHER" id="PTHR45783">
    <property type="entry name" value="KINESIN LIGHT CHAIN"/>
    <property type="match status" value="1"/>
</dbReference>
<dbReference type="AlphaFoldDB" id="A0AAE0GVG4"/>
<feature type="repeat" description="TPR" evidence="10">
    <location>
        <begin position="30"/>
        <end position="63"/>
    </location>
</feature>
<dbReference type="GO" id="GO:0005737">
    <property type="term" value="C:cytoplasm"/>
    <property type="evidence" value="ECO:0007669"/>
    <property type="project" value="TreeGrafter"/>
</dbReference>
<evidence type="ECO:0000313" key="12">
    <source>
        <dbReference type="Proteomes" id="UP001190700"/>
    </source>
</evidence>
<gene>
    <name evidence="11" type="ORF">CYMTET_7557</name>
</gene>
<dbReference type="PANTHER" id="PTHR45783:SF3">
    <property type="entry name" value="KINESIN LIGHT CHAIN"/>
    <property type="match status" value="1"/>
</dbReference>
<accession>A0AAE0GVG4</accession>
<dbReference type="GO" id="GO:0019894">
    <property type="term" value="F:kinesin binding"/>
    <property type="evidence" value="ECO:0007669"/>
    <property type="project" value="TreeGrafter"/>
</dbReference>
<evidence type="ECO:0000256" key="5">
    <source>
        <dbReference type="ARBA" id="ARBA00022737"/>
    </source>
</evidence>
<keyword evidence="3" id="KW-0963">Cytoplasm</keyword>
<dbReference type="GO" id="GO:0005874">
    <property type="term" value="C:microtubule"/>
    <property type="evidence" value="ECO:0007669"/>
    <property type="project" value="UniProtKB-KW"/>
</dbReference>
<dbReference type="InterPro" id="IPR002151">
    <property type="entry name" value="Kinesin_light"/>
</dbReference>
<evidence type="ECO:0000256" key="1">
    <source>
        <dbReference type="ARBA" id="ARBA00004245"/>
    </source>
</evidence>
<dbReference type="EMBL" id="LGRX02002134">
    <property type="protein sequence ID" value="KAK3284813.1"/>
    <property type="molecule type" value="Genomic_DNA"/>
</dbReference>
<protein>
    <recommendedName>
        <fullName evidence="13">Tetratricopeptide repeat protein</fullName>
    </recommendedName>
</protein>
<evidence type="ECO:0000256" key="4">
    <source>
        <dbReference type="ARBA" id="ARBA00022701"/>
    </source>
</evidence>
<dbReference type="GO" id="GO:0005871">
    <property type="term" value="C:kinesin complex"/>
    <property type="evidence" value="ECO:0007669"/>
    <property type="project" value="InterPro"/>
</dbReference>
<dbReference type="Proteomes" id="UP001190700">
    <property type="component" value="Unassembled WGS sequence"/>
</dbReference>
<evidence type="ECO:0000256" key="3">
    <source>
        <dbReference type="ARBA" id="ARBA00022490"/>
    </source>
</evidence>
<dbReference type="GO" id="GO:0007018">
    <property type="term" value="P:microtubule-based movement"/>
    <property type="evidence" value="ECO:0007669"/>
    <property type="project" value="TreeGrafter"/>
</dbReference>
<sequence>MTLYEEAIPLHERSIAIRENALGPLHPDVAQSYHNLAAVLYTQHKYIEAKPFFQRALAIRRRALGDGHPSTMSTREWLKEWPEDVTTVTLPFETFSDLTDSS</sequence>
<keyword evidence="9" id="KW-0206">Cytoskeleton</keyword>
<dbReference type="PROSITE" id="PS50005">
    <property type="entry name" value="TPR"/>
    <property type="match status" value="1"/>
</dbReference>
<evidence type="ECO:0008006" key="13">
    <source>
        <dbReference type="Google" id="ProtNLM"/>
    </source>
</evidence>
<reference evidence="11 12" key="1">
    <citation type="journal article" date="2015" name="Genome Biol. Evol.">
        <title>Comparative Genomics of a Bacterivorous Green Alga Reveals Evolutionary Causalities and Consequences of Phago-Mixotrophic Mode of Nutrition.</title>
        <authorList>
            <person name="Burns J.A."/>
            <person name="Paasch A."/>
            <person name="Narechania A."/>
            <person name="Kim E."/>
        </authorList>
    </citation>
    <scope>NUCLEOTIDE SEQUENCE [LARGE SCALE GENOMIC DNA]</scope>
    <source>
        <strain evidence="11 12">PLY_AMNH</strain>
    </source>
</reference>
<keyword evidence="4" id="KW-0493">Microtubule</keyword>
<evidence type="ECO:0000256" key="9">
    <source>
        <dbReference type="ARBA" id="ARBA00023212"/>
    </source>
</evidence>
<dbReference type="SUPFAM" id="SSF48452">
    <property type="entry name" value="TPR-like"/>
    <property type="match status" value="1"/>
</dbReference>
<evidence type="ECO:0000256" key="10">
    <source>
        <dbReference type="PROSITE-ProRule" id="PRU00339"/>
    </source>
</evidence>
<keyword evidence="6 10" id="KW-0802">TPR repeat</keyword>
<evidence type="ECO:0000256" key="6">
    <source>
        <dbReference type="ARBA" id="ARBA00022803"/>
    </source>
</evidence>
<keyword evidence="7" id="KW-0175">Coiled coil</keyword>
<evidence type="ECO:0000256" key="7">
    <source>
        <dbReference type="ARBA" id="ARBA00023054"/>
    </source>
</evidence>
<organism evidence="11 12">
    <name type="scientific">Cymbomonas tetramitiformis</name>
    <dbReference type="NCBI Taxonomy" id="36881"/>
    <lineage>
        <taxon>Eukaryota</taxon>
        <taxon>Viridiplantae</taxon>
        <taxon>Chlorophyta</taxon>
        <taxon>Pyramimonadophyceae</taxon>
        <taxon>Pyramimonadales</taxon>
        <taxon>Pyramimonadaceae</taxon>
        <taxon>Cymbomonas</taxon>
    </lineage>
</organism>
<comment type="subcellular location">
    <subcellularLocation>
        <location evidence="1">Cytoplasm</location>
        <location evidence="1">Cytoskeleton</location>
    </subcellularLocation>
</comment>
<evidence type="ECO:0000256" key="2">
    <source>
        <dbReference type="ARBA" id="ARBA00009622"/>
    </source>
</evidence>
<evidence type="ECO:0000256" key="8">
    <source>
        <dbReference type="ARBA" id="ARBA00023175"/>
    </source>
</evidence>
<dbReference type="Pfam" id="PF13424">
    <property type="entry name" value="TPR_12"/>
    <property type="match status" value="1"/>
</dbReference>
<keyword evidence="5" id="KW-0677">Repeat</keyword>
<comment type="similarity">
    <text evidence="2">Belongs to the kinesin light chain family.</text>
</comment>
<name>A0AAE0GVG4_9CHLO</name>
<keyword evidence="12" id="KW-1185">Reference proteome</keyword>